<feature type="region of interest" description="Disordered" evidence="1">
    <location>
        <begin position="1"/>
        <end position="110"/>
    </location>
</feature>
<keyword evidence="3" id="KW-1185">Reference proteome</keyword>
<dbReference type="EMBL" id="KQ979685">
    <property type="protein sequence ID" value="KYN19780.1"/>
    <property type="molecule type" value="Genomic_DNA"/>
</dbReference>
<feature type="compositionally biased region" description="Basic and acidic residues" evidence="1">
    <location>
        <begin position="46"/>
        <end position="58"/>
    </location>
</feature>
<name>A0A195E3M8_9HYME</name>
<proteinExistence type="predicted"/>
<protein>
    <submittedName>
        <fullName evidence="2">Uncharacterized protein</fullName>
    </submittedName>
</protein>
<feature type="compositionally biased region" description="Pro residues" evidence="1">
    <location>
        <begin position="88"/>
        <end position="109"/>
    </location>
</feature>
<sequence>MEWRSFAMNSRENREGGTGEGGEGGRQATEGGLRGAMAQGWRPPRRKEVRECERRWAERGGQGEWKGRANLPPRGRRTRESAPIATLPRPPLPHPPSLPPPPPAPPPRPLCSCRLTTRESASHPYHPPTTYTADSDALLTGNVSFRAAAVPFLFRDGAGGRPLCFLHAGATESQCGRTSSPRRDVVVDRIDTSKQPVICEHLEVRERLGRVLQRAHGSDRRKRIRRKKREKTFVREAGRKKEGGRAVGWQRDREIKRKREKERVSQDAPPATDCTLVAFRAQACTCVVRFCALTLSRYLGGVAWSSSLRGYIPTGGRGRRVSKKEEEEKEEEVREDDDEGDNGDDDDEEDGGAPAVEGERRHIRRELLRWTKNMVFVVENTLVVETCCEPKRRILADYVPGVTPTRACTFNRVVPRCRKIR</sequence>
<organism evidence="2 3">
    <name type="scientific">Trachymyrmex cornetzi</name>
    <dbReference type="NCBI Taxonomy" id="471704"/>
    <lineage>
        <taxon>Eukaryota</taxon>
        <taxon>Metazoa</taxon>
        <taxon>Ecdysozoa</taxon>
        <taxon>Arthropoda</taxon>
        <taxon>Hexapoda</taxon>
        <taxon>Insecta</taxon>
        <taxon>Pterygota</taxon>
        <taxon>Neoptera</taxon>
        <taxon>Endopterygota</taxon>
        <taxon>Hymenoptera</taxon>
        <taxon>Apocrita</taxon>
        <taxon>Aculeata</taxon>
        <taxon>Formicoidea</taxon>
        <taxon>Formicidae</taxon>
        <taxon>Myrmicinae</taxon>
        <taxon>Trachymyrmex</taxon>
    </lineage>
</organism>
<evidence type="ECO:0000313" key="2">
    <source>
        <dbReference type="EMBL" id="KYN19780.1"/>
    </source>
</evidence>
<evidence type="ECO:0000313" key="3">
    <source>
        <dbReference type="Proteomes" id="UP000078492"/>
    </source>
</evidence>
<reference evidence="2 3" key="1">
    <citation type="submission" date="2015-09" db="EMBL/GenBank/DDBJ databases">
        <title>Trachymyrmex cornetzi WGS genome.</title>
        <authorList>
            <person name="Nygaard S."/>
            <person name="Hu H."/>
            <person name="Boomsma J."/>
            <person name="Zhang G."/>
        </authorList>
    </citation>
    <scope>NUCLEOTIDE SEQUENCE [LARGE SCALE GENOMIC DNA]</scope>
    <source>
        <strain evidence="2">Tcor2-1</strain>
        <tissue evidence="2">Whole body</tissue>
    </source>
</reference>
<feature type="region of interest" description="Disordered" evidence="1">
    <location>
        <begin position="241"/>
        <end position="269"/>
    </location>
</feature>
<feature type="region of interest" description="Disordered" evidence="1">
    <location>
        <begin position="314"/>
        <end position="358"/>
    </location>
</feature>
<evidence type="ECO:0000256" key="1">
    <source>
        <dbReference type="SAM" id="MobiDB-lite"/>
    </source>
</evidence>
<accession>A0A195E3M8</accession>
<dbReference type="Proteomes" id="UP000078492">
    <property type="component" value="Unassembled WGS sequence"/>
</dbReference>
<feature type="compositionally biased region" description="Acidic residues" evidence="1">
    <location>
        <begin position="327"/>
        <end position="351"/>
    </location>
</feature>
<dbReference type="AlphaFoldDB" id="A0A195E3M8"/>
<feature type="compositionally biased region" description="Basic and acidic residues" evidence="1">
    <location>
        <begin position="241"/>
        <end position="265"/>
    </location>
</feature>
<gene>
    <name evidence="2" type="ORF">ALC57_07825</name>
</gene>